<dbReference type="SUPFAM" id="SSF53300">
    <property type="entry name" value="vWA-like"/>
    <property type="match status" value="1"/>
</dbReference>
<feature type="domain" description="VWFA" evidence="1">
    <location>
        <begin position="200"/>
        <end position="359"/>
    </location>
</feature>
<gene>
    <name evidence="2" type="ORF">SAMN05216464_103358</name>
</gene>
<dbReference type="STRING" id="1391627.SAMN05216464_103358"/>
<evidence type="ECO:0000259" key="1">
    <source>
        <dbReference type="SMART" id="SM00327"/>
    </source>
</evidence>
<evidence type="ECO:0000313" key="2">
    <source>
        <dbReference type="EMBL" id="SDE01948.1"/>
    </source>
</evidence>
<dbReference type="Pfam" id="PF05762">
    <property type="entry name" value="VWA_CoxE"/>
    <property type="match status" value="1"/>
</dbReference>
<dbReference type="InterPro" id="IPR002035">
    <property type="entry name" value="VWF_A"/>
</dbReference>
<dbReference type="CDD" id="cd01462">
    <property type="entry name" value="VWA_YIEM_type"/>
    <property type="match status" value="1"/>
</dbReference>
<dbReference type="OrthoDB" id="9789979at2"/>
<dbReference type="PANTHER" id="PTHR30634">
    <property type="entry name" value="OUTER MEMBRANE LOLAB LIPOPROTEIN INSERTION APPARATUS"/>
    <property type="match status" value="1"/>
</dbReference>
<dbReference type="InterPro" id="IPR050458">
    <property type="entry name" value="LolB"/>
</dbReference>
<reference evidence="2 3" key="1">
    <citation type="submission" date="2016-10" db="EMBL/GenBank/DDBJ databases">
        <authorList>
            <person name="de Groot N.N."/>
        </authorList>
    </citation>
    <scope>NUCLEOTIDE SEQUENCE [LARGE SCALE GENOMIC DNA]</scope>
    <source>
        <strain evidence="2 3">47C3B</strain>
    </source>
</reference>
<dbReference type="Gene3D" id="3.40.50.410">
    <property type="entry name" value="von Willebrand factor, type A domain"/>
    <property type="match status" value="1"/>
</dbReference>
<keyword evidence="3" id="KW-1185">Reference proteome</keyword>
<accession>A0A1G6ZH14</accession>
<proteinExistence type="predicted"/>
<dbReference type="Proteomes" id="UP000199072">
    <property type="component" value="Unassembled WGS sequence"/>
</dbReference>
<protein>
    <submittedName>
        <fullName evidence="2">VWA domain containing CoxE-like protein</fullName>
    </submittedName>
</protein>
<dbReference type="SMART" id="SM00327">
    <property type="entry name" value="VWA"/>
    <property type="match status" value="1"/>
</dbReference>
<evidence type="ECO:0000313" key="3">
    <source>
        <dbReference type="Proteomes" id="UP000199072"/>
    </source>
</evidence>
<organism evidence="2 3">
    <name type="scientific">Mucilaginibacter pineti</name>
    <dbReference type="NCBI Taxonomy" id="1391627"/>
    <lineage>
        <taxon>Bacteria</taxon>
        <taxon>Pseudomonadati</taxon>
        <taxon>Bacteroidota</taxon>
        <taxon>Sphingobacteriia</taxon>
        <taxon>Sphingobacteriales</taxon>
        <taxon>Sphingobacteriaceae</taxon>
        <taxon>Mucilaginibacter</taxon>
    </lineage>
</organism>
<dbReference type="EMBL" id="FNAI01000003">
    <property type="protein sequence ID" value="SDE01948.1"/>
    <property type="molecule type" value="Genomic_DNA"/>
</dbReference>
<dbReference type="PANTHER" id="PTHR30634:SF16">
    <property type="entry name" value="OUTER-MEMBRANE LIPOPROTEIN LOLB"/>
    <property type="match status" value="1"/>
</dbReference>
<dbReference type="InterPro" id="IPR008912">
    <property type="entry name" value="Uncharacterised_CoxE"/>
</dbReference>
<sequence>MEIEPQHLRKWRLILGGHQQEGTQFNLDEAALKVDHTLEALYDSNKSGGLGASSPNVSRWLGDIRTFFPASVVQVMQQDALKRLNLTQMLFEKEMLENIEPDVHLVATLMTLSRVIPDKTKDTARQVVRKVVDELIKKLAEPTRQAITGSLNRSIRNTRPRHSEINWGATILKNLKHYQPEYQTIIPESRVGYGRRRSSLKDVILCLDQSGSMGSSVVYSGIFGSVMASIPAIKTKMVVFDTAVADLTEELTDPVELLFGVQLGGGTDINAALTYCQQIVTKPADTVLVLITDLYEGGNVNEMRRRAVELVAAGVQLIVLLALNDDGAPSYDHRNAQFLADLGVPVFACTPDKFPELMAAALTKQDIGLWAAREELIVKA</sequence>
<dbReference type="InterPro" id="IPR036465">
    <property type="entry name" value="vWFA_dom_sf"/>
</dbReference>
<dbReference type="AlphaFoldDB" id="A0A1G6ZH14"/>
<name>A0A1G6ZH14_9SPHI</name>
<dbReference type="RefSeq" id="WP_091148375.1">
    <property type="nucleotide sequence ID" value="NZ_FNAI01000003.1"/>
</dbReference>